<reference evidence="2 3" key="1">
    <citation type="submission" date="2016-10" db="EMBL/GenBank/DDBJ databases">
        <authorList>
            <person name="de Groot N.N."/>
        </authorList>
    </citation>
    <scope>NUCLEOTIDE SEQUENCE [LARGE SCALE GENOMIC DNA]</scope>
    <source>
        <strain evidence="2 3">CGMCC 1.3442</strain>
    </source>
</reference>
<feature type="domain" description="DinB-like" evidence="1">
    <location>
        <begin position="31"/>
        <end position="171"/>
    </location>
</feature>
<dbReference type="Pfam" id="PF12867">
    <property type="entry name" value="DinB_2"/>
    <property type="match status" value="1"/>
</dbReference>
<dbReference type="RefSeq" id="WP_245686784.1">
    <property type="nucleotide sequence ID" value="NZ_BJVZ01000030.1"/>
</dbReference>
<accession>A0A1G9X6R1</accession>
<dbReference type="AlphaFoldDB" id="A0A1G9X6R1"/>
<dbReference type="Gene3D" id="1.20.120.450">
    <property type="entry name" value="dinb family like domain"/>
    <property type="match status" value="1"/>
</dbReference>
<dbReference type="InterPro" id="IPR034660">
    <property type="entry name" value="DinB/YfiT-like"/>
</dbReference>
<evidence type="ECO:0000313" key="2">
    <source>
        <dbReference type="EMBL" id="SDM92033.1"/>
    </source>
</evidence>
<proteinExistence type="predicted"/>
<protein>
    <submittedName>
        <fullName evidence="2">DinB superfamily protein</fullName>
    </submittedName>
</protein>
<keyword evidence="3" id="KW-1185">Reference proteome</keyword>
<organism evidence="2 3">
    <name type="scientific">Tenuibacillus multivorans</name>
    <dbReference type="NCBI Taxonomy" id="237069"/>
    <lineage>
        <taxon>Bacteria</taxon>
        <taxon>Bacillati</taxon>
        <taxon>Bacillota</taxon>
        <taxon>Bacilli</taxon>
        <taxon>Bacillales</taxon>
        <taxon>Bacillaceae</taxon>
        <taxon>Tenuibacillus</taxon>
    </lineage>
</organism>
<dbReference type="EMBL" id="FNIG01000001">
    <property type="protein sequence ID" value="SDM92033.1"/>
    <property type="molecule type" value="Genomic_DNA"/>
</dbReference>
<dbReference type="InterPro" id="IPR024775">
    <property type="entry name" value="DinB-like"/>
</dbReference>
<name>A0A1G9X6R1_9BACI</name>
<gene>
    <name evidence="2" type="ORF">SAMN05216498_1024</name>
</gene>
<evidence type="ECO:0000259" key="1">
    <source>
        <dbReference type="Pfam" id="PF12867"/>
    </source>
</evidence>
<evidence type="ECO:0000313" key="3">
    <source>
        <dbReference type="Proteomes" id="UP000199334"/>
    </source>
</evidence>
<dbReference type="Proteomes" id="UP000199334">
    <property type="component" value="Unassembled WGS sequence"/>
</dbReference>
<dbReference type="SUPFAM" id="SSF109854">
    <property type="entry name" value="DinB/YfiT-like putative metalloenzymes"/>
    <property type="match status" value="1"/>
</dbReference>
<sequence length="189" mass="22965">MKSGDMDRHFKNLKEQREHFYHEFNIENPWQRPMPDKWSTAETLYHLILMVRLFRRFSRVYVPAMLPVAYLRRKKPYKTDIHNIYEEYQHKKRKPMNAPFLLKPPSNLERKYTFSDIQDLLEVETEKLETKLSDIDQDLAGQIYYPDPVAHNPNLIQSIHLLGIHEQHHFNILKKYFLTYYNNTKETKS</sequence>